<dbReference type="Gene3D" id="1.10.287.130">
    <property type="match status" value="1"/>
</dbReference>
<dbReference type="Gene3D" id="3.30.565.10">
    <property type="entry name" value="Histidine kinase-like ATPase, C-terminal domain"/>
    <property type="match status" value="1"/>
</dbReference>
<dbReference type="SMART" id="SM00388">
    <property type="entry name" value="HisKA"/>
    <property type="match status" value="1"/>
</dbReference>
<dbReference type="CDD" id="cd00130">
    <property type="entry name" value="PAS"/>
    <property type="match status" value="2"/>
</dbReference>
<dbReference type="Pfam" id="PF00512">
    <property type="entry name" value="HisKA"/>
    <property type="match status" value="1"/>
</dbReference>
<dbReference type="InterPro" id="IPR035965">
    <property type="entry name" value="PAS-like_dom_sf"/>
</dbReference>
<organism evidence="10 11">
    <name type="scientific">Metabacillus litoralis</name>
    <dbReference type="NCBI Taxonomy" id="152268"/>
    <lineage>
        <taxon>Bacteria</taxon>
        <taxon>Bacillati</taxon>
        <taxon>Bacillota</taxon>
        <taxon>Bacilli</taxon>
        <taxon>Bacillales</taxon>
        <taxon>Bacillaceae</taxon>
        <taxon>Metabacillus</taxon>
    </lineage>
</organism>
<keyword evidence="11" id="KW-1185">Reference proteome</keyword>
<keyword evidence="7" id="KW-0067">ATP-binding</keyword>
<dbReference type="NCBIfam" id="TIGR00229">
    <property type="entry name" value="sensory_box"/>
    <property type="match status" value="2"/>
</dbReference>
<evidence type="ECO:0000256" key="3">
    <source>
        <dbReference type="ARBA" id="ARBA00022553"/>
    </source>
</evidence>
<evidence type="ECO:0000256" key="2">
    <source>
        <dbReference type="ARBA" id="ARBA00012438"/>
    </source>
</evidence>
<dbReference type="InterPro" id="IPR005467">
    <property type="entry name" value="His_kinase_dom"/>
</dbReference>
<keyword evidence="3" id="KW-0597">Phosphoprotein</keyword>
<evidence type="ECO:0000256" key="7">
    <source>
        <dbReference type="ARBA" id="ARBA00022840"/>
    </source>
</evidence>
<dbReference type="SUPFAM" id="SSF55874">
    <property type="entry name" value="ATPase domain of HSP90 chaperone/DNA topoisomerase II/histidine kinase"/>
    <property type="match status" value="1"/>
</dbReference>
<evidence type="ECO:0000256" key="5">
    <source>
        <dbReference type="ARBA" id="ARBA00022741"/>
    </source>
</evidence>
<evidence type="ECO:0000259" key="9">
    <source>
        <dbReference type="PROSITE" id="PS50109"/>
    </source>
</evidence>
<dbReference type="SUPFAM" id="SSF47384">
    <property type="entry name" value="Homodimeric domain of signal transducing histidine kinase"/>
    <property type="match status" value="1"/>
</dbReference>
<dbReference type="InterPro" id="IPR003594">
    <property type="entry name" value="HATPase_dom"/>
</dbReference>
<evidence type="ECO:0000256" key="1">
    <source>
        <dbReference type="ARBA" id="ARBA00000085"/>
    </source>
</evidence>
<dbReference type="EMBL" id="VOQF01000005">
    <property type="protein sequence ID" value="TXC91142.1"/>
    <property type="molecule type" value="Genomic_DNA"/>
</dbReference>
<dbReference type="PANTHER" id="PTHR43065">
    <property type="entry name" value="SENSOR HISTIDINE KINASE"/>
    <property type="match status" value="1"/>
</dbReference>
<dbReference type="Proteomes" id="UP000321363">
    <property type="component" value="Unassembled WGS sequence"/>
</dbReference>
<evidence type="ECO:0000313" key="10">
    <source>
        <dbReference type="EMBL" id="TXC91142.1"/>
    </source>
</evidence>
<dbReference type="InterPro" id="IPR003661">
    <property type="entry name" value="HisK_dim/P_dom"/>
</dbReference>
<dbReference type="PROSITE" id="PS50109">
    <property type="entry name" value="HIS_KIN"/>
    <property type="match status" value="1"/>
</dbReference>
<comment type="catalytic activity">
    <reaction evidence="1">
        <text>ATP + protein L-histidine = ADP + protein N-phospho-L-histidine.</text>
        <dbReference type="EC" id="2.7.13.3"/>
    </reaction>
</comment>
<dbReference type="InterPro" id="IPR036890">
    <property type="entry name" value="HATPase_C_sf"/>
</dbReference>
<dbReference type="InterPro" id="IPR004358">
    <property type="entry name" value="Sig_transdc_His_kin-like_C"/>
</dbReference>
<evidence type="ECO:0000256" key="6">
    <source>
        <dbReference type="ARBA" id="ARBA00022777"/>
    </source>
</evidence>
<dbReference type="GO" id="GO:0000155">
    <property type="term" value="F:phosphorelay sensor kinase activity"/>
    <property type="evidence" value="ECO:0007669"/>
    <property type="project" value="InterPro"/>
</dbReference>
<dbReference type="InterPro" id="IPR036097">
    <property type="entry name" value="HisK_dim/P_sf"/>
</dbReference>
<dbReference type="PRINTS" id="PR00344">
    <property type="entry name" value="BCTRLSENSOR"/>
</dbReference>
<feature type="domain" description="Histidine kinase" evidence="9">
    <location>
        <begin position="288"/>
        <end position="491"/>
    </location>
</feature>
<gene>
    <name evidence="10" type="ORF">FS935_09590</name>
</gene>
<name>A0A5C6W436_9BACI</name>
<dbReference type="SMART" id="SM00091">
    <property type="entry name" value="PAS"/>
    <property type="match status" value="2"/>
</dbReference>
<evidence type="ECO:0000256" key="8">
    <source>
        <dbReference type="ARBA" id="ARBA00023012"/>
    </source>
</evidence>
<dbReference type="InterPro" id="IPR000014">
    <property type="entry name" value="PAS"/>
</dbReference>
<dbReference type="GO" id="GO:0005524">
    <property type="term" value="F:ATP binding"/>
    <property type="evidence" value="ECO:0007669"/>
    <property type="project" value="UniProtKB-KW"/>
</dbReference>
<dbReference type="Pfam" id="PF13426">
    <property type="entry name" value="PAS_9"/>
    <property type="match status" value="2"/>
</dbReference>
<sequence length="496" mass="56449">MINPWKGNIMNAITKSIQKEKLEAFLDQSEFFNQPLFEEHPEGYFALNLEGRFVKVNKVCEELTEHTKEELYQFTYEDLVYGEIENFHYIFNRIKQGDIQKYECTIKTKSHNNRDLEITKSPIIVDNEIIGVYGIAKDITQFNQQKMFLEESERLHRSLVEHSPDGIIITQDDELVYANKEASLLLGAVSKENVIGKNIYELFPNSKEKIMVEFIENAEKGMPSSLYEETLIQFDGSKIDIEMKIIPTIFRGAKAIYFILRDITEKKLNHQLMINSEKLSVAGQLAAGIAHEIRNPITAIKGFLQLMEGGNDYRKEFFPVITAEINRIELILSELLALAKPQLDNYQLEEIIQILQHIVALTKSQAILHNISIETQFNSKQAHVFCDENKLKQVFINYIKNAIEAMKDGGTITITAKEEKNYIVVQVKDEGPGIPKEIRDKIGTPFFTTKENGTGLGLMVSNEIIKHHKGEVKVDSSSTGTTITVNLPISKTIGVS</sequence>
<dbReference type="EC" id="2.7.13.3" evidence="2"/>
<keyword evidence="6" id="KW-0418">Kinase</keyword>
<protein>
    <recommendedName>
        <fullName evidence="2">histidine kinase</fullName>
        <ecNumber evidence="2">2.7.13.3</ecNumber>
    </recommendedName>
</protein>
<keyword evidence="5" id="KW-0547">Nucleotide-binding</keyword>
<dbReference type="CDD" id="cd00075">
    <property type="entry name" value="HATPase"/>
    <property type="match status" value="1"/>
</dbReference>
<evidence type="ECO:0000256" key="4">
    <source>
        <dbReference type="ARBA" id="ARBA00022679"/>
    </source>
</evidence>
<accession>A0A5C6W436</accession>
<dbReference type="Pfam" id="PF02518">
    <property type="entry name" value="HATPase_c"/>
    <property type="match status" value="1"/>
</dbReference>
<proteinExistence type="predicted"/>
<dbReference type="Gene3D" id="3.30.450.20">
    <property type="entry name" value="PAS domain"/>
    <property type="match status" value="2"/>
</dbReference>
<keyword evidence="4" id="KW-0808">Transferase</keyword>
<dbReference type="AlphaFoldDB" id="A0A5C6W436"/>
<dbReference type="CDD" id="cd00082">
    <property type="entry name" value="HisKA"/>
    <property type="match status" value="1"/>
</dbReference>
<dbReference type="SUPFAM" id="SSF55785">
    <property type="entry name" value="PYP-like sensor domain (PAS domain)"/>
    <property type="match status" value="2"/>
</dbReference>
<comment type="caution">
    <text evidence="10">The sequence shown here is derived from an EMBL/GenBank/DDBJ whole genome shotgun (WGS) entry which is preliminary data.</text>
</comment>
<keyword evidence="8" id="KW-0902">Two-component regulatory system</keyword>
<dbReference type="PANTHER" id="PTHR43065:SF10">
    <property type="entry name" value="PEROXIDE STRESS-ACTIVATED HISTIDINE KINASE MAK3"/>
    <property type="match status" value="1"/>
</dbReference>
<evidence type="ECO:0000313" key="11">
    <source>
        <dbReference type="Proteomes" id="UP000321363"/>
    </source>
</evidence>
<reference evidence="10 11" key="1">
    <citation type="journal article" date="2005" name="Int. J. Syst. Evol. Microbiol.">
        <title>Bacillus litoralis sp. nov., isolated from a tidal flat of the Yellow Sea in Korea.</title>
        <authorList>
            <person name="Yoon J.H."/>
            <person name="Oh T.K."/>
        </authorList>
    </citation>
    <scope>NUCLEOTIDE SEQUENCE [LARGE SCALE GENOMIC DNA]</scope>
    <source>
        <strain evidence="10 11">SW-211</strain>
    </source>
</reference>
<dbReference type="SMART" id="SM00387">
    <property type="entry name" value="HATPase_c"/>
    <property type="match status" value="1"/>
</dbReference>